<name>A0A0S4IU81_BODSA</name>
<dbReference type="Proteomes" id="UP000051952">
    <property type="component" value="Unassembled WGS sequence"/>
</dbReference>
<dbReference type="InterPro" id="IPR011992">
    <property type="entry name" value="EF-hand-dom_pair"/>
</dbReference>
<evidence type="ECO:0000313" key="3">
    <source>
        <dbReference type="EMBL" id="CUF64967.1"/>
    </source>
</evidence>
<dbReference type="AlphaFoldDB" id="A0A0S4IU81"/>
<feature type="compositionally biased region" description="Low complexity" evidence="2">
    <location>
        <begin position="708"/>
        <end position="724"/>
    </location>
</feature>
<dbReference type="EMBL" id="CYKH01000376">
    <property type="protein sequence ID" value="CUF64967.1"/>
    <property type="molecule type" value="Genomic_DNA"/>
</dbReference>
<evidence type="ECO:0000256" key="1">
    <source>
        <dbReference type="ARBA" id="ARBA00022837"/>
    </source>
</evidence>
<feature type="region of interest" description="Disordered" evidence="2">
    <location>
        <begin position="227"/>
        <end position="263"/>
    </location>
</feature>
<feature type="compositionally biased region" description="Polar residues" evidence="2">
    <location>
        <begin position="611"/>
        <end position="627"/>
    </location>
</feature>
<evidence type="ECO:0000313" key="4">
    <source>
        <dbReference type="Proteomes" id="UP000051952"/>
    </source>
</evidence>
<evidence type="ECO:0000256" key="2">
    <source>
        <dbReference type="SAM" id="MobiDB-lite"/>
    </source>
</evidence>
<keyword evidence="1" id="KW-0106">Calcium</keyword>
<dbReference type="InterPro" id="IPR036534">
    <property type="entry name" value="GAR_dom_sf"/>
</dbReference>
<organism evidence="3 4">
    <name type="scientific">Bodo saltans</name>
    <name type="common">Flagellated protozoan</name>
    <dbReference type="NCBI Taxonomy" id="75058"/>
    <lineage>
        <taxon>Eukaryota</taxon>
        <taxon>Discoba</taxon>
        <taxon>Euglenozoa</taxon>
        <taxon>Kinetoplastea</taxon>
        <taxon>Metakinetoplastina</taxon>
        <taxon>Eubodonida</taxon>
        <taxon>Bodonidae</taxon>
        <taxon>Bodo</taxon>
    </lineage>
</organism>
<feature type="region of interest" description="Disordered" evidence="2">
    <location>
        <begin position="545"/>
        <end position="582"/>
    </location>
</feature>
<dbReference type="PROSITE" id="PS00018">
    <property type="entry name" value="EF_HAND_1"/>
    <property type="match status" value="1"/>
</dbReference>
<feature type="region of interest" description="Disordered" evidence="2">
    <location>
        <begin position="690"/>
        <end position="724"/>
    </location>
</feature>
<feature type="compositionally biased region" description="Low complexity" evidence="2">
    <location>
        <begin position="555"/>
        <end position="567"/>
    </location>
</feature>
<accession>A0A0S4IU81</accession>
<feature type="compositionally biased region" description="Polar residues" evidence="2">
    <location>
        <begin position="690"/>
        <end position="707"/>
    </location>
</feature>
<dbReference type="GO" id="GO:0008017">
    <property type="term" value="F:microtubule binding"/>
    <property type="evidence" value="ECO:0007669"/>
    <property type="project" value="InterPro"/>
</dbReference>
<proteinExistence type="predicted"/>
<dbReference type="SUPFAM" id="SSF47473">
    <property type="entry name" value="EF-hand"/>
    <property type="match status" value="1"/>
</dbReference>
<reference evidence="4" key="1">
    <citation type="submission" date="2015-09" db="EMBL/GenBank/DDBJ databases">
        <authorList>
            <consortium name="Pathogen Informatics"/>
        </authorList>
    </citation>
    <scope>NUCLEOTIDE SEQUENCE [LARGE SCALE GENOMIC DNA]</scope>
    <source>
        <strain evidence="4">Lake Konstanz</strain>
    </source>
</reference>
<dbReference type="InterPro" id="IPR018247">
    <property type="entry name" value="EF_Hand_1_Ca_BS"/>
</dbReference>
<dbReference type="SUPFAM" id="SSF143575">
    <property type="entry name" value="GAS2 domain-like"/>
    <property type="match status" value="1"/>
</dbReference>
<sequence length="724" mass="77852">MTAVDEEIFRLIDTRGIGSVTLDQVLDFAVHVKKCMSVADVTQIFSLLQDKKGNVDRASFPRLLRGIESGSRSSGSELLELHLTSLYRHLFALVDEDGGGTLSRSEVRPLLDTIIQVFGVKTITDVGIVFRSVGVGMNDDILFPQFRTIVSRIVGSHPVSHVVHAFQEAKAKKKAAAERGARLRALTGVLNSTTGGTTAEPSIHGSSFEADKDALIKQLEDRIKELERDGAAGRRSSITRTSRGHPLADGDEDDGGGDRTSVPVKPIAVSQSALVSFELDGDSSAADVATLGRLAIQATCTDAMFRTILDASSWSRDASSYAQLVEMVTKAQQRVSVVSLAVLKQVNDGVAKTLSAGDRFPSDNDSDDGETFEIAGDAASKHFSPDEDALCIVQTVLHAFPATTGHFHELQQHRESLAMAAAATAHLSAYRKKISYAVIEFQQASCALISTALALRSYLGDVENAFMTAQLNTSTSPVSKDDRLMFLARNAELRSTFSTVFVALTATASQLVESLASHYTKSKDRACQANLAPVVHADCASPSPRDALYERHRSGSPSRSPLSVSRPPRSRARRTMERRGPERVDALVTDHLIQRGVAVPPNFGRVVEGRSPTSEGAATPGSTVASSNGCNGPRSFYSFGMKKIELSALDDHTLCVHVGGGFLLFEEYCKAHTEFETIKWLRHGVGEGRTTSVAQDNRGRSVSHQNQPRGASPSAAARSLFSAS</sequence>
<protein>
    <recommendedName>
        <fullName evidence="5">EF-hand domain-containing protein</fullName>
    </recommendedName>
</protein>
<dbReference type="Gene3D" id="1.10.238.10">
    <property type="entry name" value="EF-hand"/>
    <property type="match status" value="1"/>
</dbReference>
<evidence type="ECO:0008006" key="5">
    <source>
        <dbReference type="Google" id="ProtNLM"/>
    </source>
</evidence>
<feature type="region of interest" description="Disordered" evidence="2">
    <location>
        <begin position="603"/>
        <end position="627"/>
    </location>
</feature>
<keyword evidence="4" id="KW-1185">Reference proteome</keyword>
<gene>
    <name evidence="3" type="ORF">BSAL_64420</name>
</gene>
<dbReference type="VEuPathDB" id="TriTrypDB:BSAL_64420"/>